<dbReference type="AlphaFoldDB" id="A0A6M3IQE4"/>
<proteinExistence type="predicted"/>
<organism evidence="1">
    <name type="scientific">viral metagenome</name>
    <dbReference type="NCBI Taxonomy" id="1070528"/>
    <lineage>
        <taxon>unclassified sequences</taxon>
        <taxon>metagenomes</taxon>
        <taxon>organismal metagenomes</taxon>
    </lineage>
</organism>
<accession>A0A6M3IQE4</accession>
<dbReference type="EMBL" id="MT141939">
    <property type="protein sequence ID" value="QJA72294.1"/>
    <property type="molecule type" value="Genomic_DNA"/>
</dbReference>
<name>A0A6M3IQE4_9ZZZZ</name>
<protein>
    <submittedName>
        <fullName evidence="1">Uncharacterized protein</fullName>
    </submittedName>
</protein>
<evidence type="ECO:0000313" key="1">
    <source>
        <dbReference type="EMBL" id="QJA58622.1"/>
    </source>
</evidence>
<gene>
    <name evidence="2" type="ORF">MM415A02811_0012</name>
    <name evidence="1" type="ORF">MM415B01433_0013</name>
</gene>
<reference evidence="1" key="1">
    <citation type="submission" date="2020-03" db="EMBL/GenBank/DDBJ databases">
        <title>The deep terrestrial virosphere.</title>
        <authorList>
            <person name="Holmfeldt K."/>
            <person name="Nilsson E."/>
            <person name="Simone D."/>
            <person name="Lopez-Fernandez M."/>
            <person name="Wu X."/>
            <person name="de Brujin I."/>
            <person name="Lundin D."/>
            <person name="Andersson A."/>
            <person name="Bertilsson S."/>
            <person name="Dopson M."/>
        </authorList>
    </citation>
    <scope>NUCLEOTIDE SEQUENCE</scope>
    <source>
        <strain evidence="2">MM415A02811</strain>
        <strain evidence="1">MM415B01433</strain>
    </source>
</reference>
<sequence length="146" mass="17177">MYRPIYYYLWMGLEKIGTICLIPYKQDFARGVAICTAPDVFNKGIGKRYASERAYRGFRILVNAEKPPTEKQIRLSRTNKKYVGLEPIKRDGTHIQKIRIQLQELADDSKNIFKIETLPESGLSSYEHKLVERFNRLREKEKNNSY</sequence>
<dbReference type="EMBL" id="MT141332">
    <property type="protein sequence ID" value="QJA58622.1"/>
    <property type="molecule type" value="Genomic_DNA"/>
</dbReference>
<evidence type="ECO:0000313" key="2">
    <source>
        <dbReference type="EMBL" id="QJA72294.1"/>
    </source>
</evidence>